<evidence type="ECO:0000256" key="6">
    <source>
        <dbReference type="ARBA" id="ARBA00022801"/>
    </source>
</evidence>
<dbReference type="NCBIfam" id="TIGR00054">
    <property type="entry name" value="RIP metalloprotease RseP"/>
    <property type="match status" value="2"/>
</dbReference>
<accession>A0A0D6MKX3</accession>
<evidence type="ECO:0000256" key="2">
    <source>
        <dbReference type="ARBA" id="ARBA00004141"/>
    </source>
</evidence>
<dbReference type="Gene3D" id="2.30.42.10">
    <property type="match status" value="1"/>
</dbReference>
<evidence type="ECO:0000256" key="11">
    <source>
        <dbReference type="RuleBase" id="RU362031"/>
    </source>
</evidence>
<dbReference type="Pfam" id="PF17820">
    <property type="entry name" value="PDZ_6"/>
    <property type="match status" value="1"/>
</dbReference>
<dbReference type="GO" id="GO:0004222">
    <property type="term" value="F:metalloendopeptidase activity"/>
    <property type="evidence" value="ECO:0007669"/>
    <property type="project" value="InterPro"/>
</dbReference>
<keyword evidence="7 11" id="KW-0862">Zinc</keyword>
<dbReference type="SMART" id="SM00228">
    <property type="entry name" value="PDZ"/>
    <property type="match status" value="1"/>
</dbReference>
<dbReference type="GO" id="GO:0046872">
    <property type="term" value="F:metal ion binding"/>
    <property type="evidence" value="ECO:0007669"/>
    <property type="project" value="UniProtKB-KW"/>
</dbReference>
<feature type="transmembrane region" description="Helical" evidence="11">
    <location>
        <begin position="280"/>
        <end position="302"/>
    </location>
</feature>
<evidence type="ECO:0000256" key="7">
    <source>
        <dbReference type="ARBA" id="ARBA00022833"/>
    </source>
</evidence>
<evidence type="ECO:0000256" key="8">
    <source>
        <dbReference type="ARBA" id="ARBA00022989"/>
    </source>
</evidence>
<evidence type="ECO:0000256" key="4">
    <source>
        <dbReference type="ARBA" id="ARBA00022670"/>
    </source>
</evidence>
<dbReference type="CDD" id="cd06163">
    <property type="entry name" value="S2P-M50_PDZ_RseP-like"/>
    <property type="match status" value="1"/>
</dbReference>
<dbReference type="OrthoDB" id="9782003at2"/>
<dbReference type="CDD" id="cd23081">
    <property type="entry name" value="cpPDZ_EcRseP-like"/>
    <property type="match status" value="1"/>
</dbReference>
<name>A0A0D6MKX3_9PROT</name>
<evidence type="ECO:0000313" key="14">
    <source>
        <dbReference type="Proteomes" id="UP000032679"/>
    </source>
</evidence>
<sequence>MHDLLRTIVAYVLILGVLVFIHEFGHYLAARWRGAAVDTFSIGFGPALFRWHDRTGTEWRVSALPLGGYVKVHGFEGPEDATPEQIAAWIPGKTFHDKPVGSRAIVIAAGPVFNFLFAILIFAALYSFVGRPEVHNEVGEIVADSAAARAGLHPGDVITRIGDQSVRDYDTLRTDVSAMAGAHTTITVRRGEQTISMPLVVDSVAGPGSTKIGQLGVLFDASMGPRLSPPRAFVAGAQETWRLSVQTLVGLKQIIFGQRSVKEIGGTIRIAQVSGQVAKLGWTTIVSFLALMSINLGLMNLIPIPILDGGRLLFYGIEALSGRPVPRRVQEISFQAGFALIACLFALTTVNDLASLGLFHWLGRGIG</sequence>
<gene>
    <name evidence="13" type="ORF">Tasa_017_155</name>
</gene>
<dbReference type="InterPro" id="IPR041489">
    <property type="entry name" value="PDZ_6"/>
</dbReference>
<dbReference type="AlphaFoldDB" id="A0A0D6MKX3"/>
<keyword evidence="10 11" id="KW-0472">Membrane</keyword>
<feature type="transmembrane region" description="Helical" evidence="11">
    <location>
        <begin position="337"/>
        <end position="362"/>
    </location>
</feature>
<keyword evidence="4 13" id="KW-0645">Protease</keyword>
<dbReference type="InterPro" id="IPR001478">
    <property type="entry name" value="PDZ"/>
</dbReference>
<dbReference type="EC" id="3.4.24.-" evidence="11"/>
<keyword evidence="5 11" id="KW-0812">Transmembrane</keyword>
<keyword evidence="8 11" id="KW-1133">Transmembrane helix</keyword>
<evidence type="ECO:0000256" key="1">
    <source>
        <dbReference type="ARBA" id="ARBA00001947"/>
    </source>
</evidence>
<dbReference type="Proteomes" id="UP000032679">
    <property type="component" value="Unassembled WGS sequence"/>
</dbReference>
<keyword evidence="11" id="KW-0479">Metal-binding</keyword>
<evidence type="ECO:0000256" key="5">
    <source>
        <dbReference type="ARBA" id="ARBA00022692"/>
    </source>
</evidence>
<dbReference type="PANTHER" id="PTHR42837:SF2">
    <property type="entry name" value="MEMBRANE METALLOPROTEASE ARASP2, CHLOROPLASTIC-RELATED"/>
    <property type="match status" value="1"/>
</dbReference>
<dbReference type="InterPro" id="IPR036034">
    <property type="entry name" value="PDZ_sf"/>
</dbReference>
<dbReference type="Pfam" id="PF02163">
    <property type="entry name" value="Peptidase_M50"/>
    <property type="match status" value="1"/>
</dbReference>
<dbReference type="EMBL" id="BALE01000017">
    <property type="protein sequence ID" value="GAN54272.1"/>
    <property type="molecule type" value="Genomic_DNA"/>
</dbReference>
<dbReference type="GO" id="GO:0016020">
    <property type="term" value="C:membrane"/>
    <property type="evidence" value="ECO:0007669"/>
    <property type="project" value="UniProtKB-SubCell"/>
</dbReference>
<evidence type="ECO:0000313" key="13">
    <source>
        <dbReference type="EMBL" id="GAN54272.1"/>
    </source>
</evidence>
<feature type="domain" description="PDZ" evidence="12">
    <location>
        <begin position="124"/>
        <end position="192"/>
    </location>
</feature>
<evidence type="ECO:0000256" key="9">
    <source>
        <dbReference type="ARBA" id="ARBA00023049"/>
    </source>
</evidence>
<keyword evidence="14" id="KW-1185">Reference proteome</keyword>
<dbReference type="PANTHER" id="PTHR42837">
    <property type="entry name" value="REGULATOR OF SIGMA-E PROTEASE RSEP"/>
    <property type="match status" value="1"/>
</dbReference>
<keyword evidence="9 11" id="KW-0482">Metalloprotease</keyword>
<keyword evidence="6 11" id="KW-0378">Hydrolase</keyword>
<dbReference type="STRING" id="1231623.Tasa_017_155"/>
<organism evidence="13 14">
    <name type="scientific">Tanticharoenia sakaeratensis NBRC 103193</name>
    <dbReference type="NCBI Taxonomy" id="1231623"/>
    <lineage>
        <taxon>Bacteria</taxon>
        <taxon>Pseudomonadati</taxon>
        <taxon>Pseudomonadota</taxon>
        <taxon>Alphaproteobacteria</taxon>
        <taxon>Acetobacterales</taxon>
        <taxon>Acetobacteraceae</taxon>
        <taxon>Tanticharoenia</taxon>
    </lineage>
</organism>
<evidence type="ECO:0000256" key="3">
    <source>
        <dbReference type="ARBA" id="ARBA00007931"/>
    </source>
</evidence>
<feature type="transmembrane region" description="Helical" evidence="11">
    <location>
        <begin position="104"/>
        <end position="129"/>
    </location>
</feature>
<feature type="transmembrane region" description="Helical" evidence="11">
    <location>
        <begin position="6"/>
        <end position="24"/>
    </location>
</feature>
<dbReference type="InterPro" id="IPR008915">
    <property type="entry name" value="Peptidase_M50"/>
</dbReference>
<comment type="similarity">
    <text evidence="3 11">Belongs to the peptidase M50B family.</text>
</comment>
<comment type="caution">
    <text evidence="13">The sequence shown here is derived from an EMBL/GenBank/DDBJ whole genome shotgun (WGS) entry which is preliminary data.</text>
</comment>
<evidence type="ECO:0000259" key="12">
    <source>
        <dbReference type="SMART" id="SM00228"/>
    </source>
</evidence>
<comment type="cofactor">
    <cofactor evidence="1 11">
        <name>Zn(2+)</name>
        <dbReference type="ChEBI" id="CHEBI:29105"/>
    </cofactor>
</comment>
<evidence type="ECO:0000256" key="10">
    <source>
        <dbReference type="ARBA" id="ARBA00023136"/>
    </source>
</evidence>
<proteinExistence type="inferred from homology"/>
<dbReference type="InterPro" id="IPR004387">
    <property type="entry name" value="Pept_M50_Zn"/>
</dbReference>
<dbReference type="GO" id="GO:0006508">
    <property type="term" value="P:proteolysis"/>
    <property type="evidence" value="ECO:0007669"/>
    <property type="project" value="UniProtKB-KW"/>
</dbReference>
<protein>
    <recommendedName>
        <fullName evidence="11">Zinc metalloprotease</fullName>
        <ecNumber evidence="11">3.4.24.-</ecNumber>
    </recommendedName>
</protein>
<dbReference type="RefSeq" id="WP_048848798.1">
    <property type="nucleotide sequence ID" value="NZ_BALE01000017.1"/>
</dbReference>
<comment type="subcellular location">
    <subcellularLocation>
        <location evidence="2">Membrane</location>
        <topology evidence="2">Multi-pass membrane protein</topology>
    </subcellularLocation>
</comment>
<reference evidence="13 14" key="1">
    <citation type="submission" date="2012-10" db="EMBL/GenBank/DDBJ databases">
        <title>Genome sequencing of Tanticharoenia sakaeratensis NBRC 103193.</title>
        <authorList>
            <person name="Azuma Y."/>
            <person name="Hadano H."/>
            <person name="Hirakawa H."/>
            <person name="Matsushita K."/>
        </authorList>
    </citation>
    <scope>NUCLEOTIDE SEQUENCE [LARGE SCALE GENOMIC DNA]</scope>
    <source>
        <strain evidence="13 14">NBRC 103193</strain>
    </source>
</reference>
<dbReference type="SUPFAM" id="SSF50156">
    <property type="entry name" value="PDZ domain-like"/>
    <property type="match status" value="1"/>
</dbReference>